<evidence type="ECO:0000256" key="3">
    <source>
        <dbReference type="ARBA" id="ARBA00022603"/>
    </source>
</evidence>
<dbReference type="Gene3D" id="3.40.50.150">
    <property type="entry name" value="Vaccinia Virus protein VP39"/>
    <property type="match status" value="1"/>
</dbReference>
<evidence type="ECO:0000256" key="1">
    <source>
        <dbReference type="ARBA" id="ARBA00009741"/>
    </source>
</evidence>
<protein>
    <recommendedName>
        <fullName evidence="6">Ribosomal protein L11 methyltransferase</fullName>
        <shortName evidence="6">L11 Mtase</shortName>
        <ecNumber evidence="6">2.1.1.-</ecNumber>
    </recommendedName>
</protein>
<dbReference type="InterPro" id="IPR004498">
    <property type="entry name" value="Ribosomal_PrmA_MeTrfase"/>
</dbReference>
<dbReference type="GO" id="GO:0032259">
    <property type="term" value="P:methylation"/>
    <property type="evidence" value="ECO:0007669"/>
    <property type="project" value="UniProtKB-KW"/>
</dbReference>
<feature type="binding site" evidence="6">
    <location>
        <position position="252"/>
    </location>
    <ligand>
        <name>S-adenosyl-L-methionine</name>
        <dbReference type="ChEBI" id="CHEBI:59789"/>
    </ligand>
</feature>
<dbReference type="EC" id="2.1.1.-" evidence="6"/>
<dbReference type="GO" id="GO:0005840">
    <property type="term" value="C:ribosome"/>
    <property type="evidence" value="ECO:0007669"/>
    <property type="project" value="UniProtKB-KW"/>
</dbReference>
<evidence type="ECO:0000256" key="2">
    <source>
        <dbReference type="ARBA" id="ARBA00022490"/>
    </source>
</evidence>
<dbReference type="PANTHER" id="PTHR43648">
    <property type="entry name" value="ELECTRON TRANSFER FLAVOPROTEIN BETA SUBUNIT LYSINE METHYLTRANSFERASE"/>
    <property type="match status" value="1"/>
</dbReference>
<comment type="function">
    <text evidence="6">Methylates ribosomal protein L11.</text>
</comment>
<dbReference type="InterPro" id="IPR050078">
    <property type="entry name" value="Ribosomal_L11_MeTrfase_PrmA"/>
</dbReference>
<dbReference type="SUPFAM" id="SSF53335">
    <property type="entry name" value="S-adenosyl-L-methionine-dependent methyltransferases"/>
    <property type="match status" value="1"/>
</dbReference>
<dbReference type="InterPro" id="IPR029063">
    <property type="entry name" value="SAM-dependent_MTases_sf"/>
</dbReference>
<keyword evidence="2 6" id="KW-0963">Cytoplasm</keyword>
<reference evidence="7 8" key="1">
    <citation type="submission" date="2019-01" db="EMBL/GenBank/DDBJ databases">
        <title>Lujinxingia litoralis gen. nov., sp. nov. and Lujinxingia sediminis gen. nov., sp. nov., new members in the order Bradymonadales, isolated from coastal sediment.</title>
        <authorList>
            <person name="Li C.-M."/>
        </authorList>
    </citation>
    <scope>NUCLEOTIDE SEQUENCE [LARGE SCALE GENOMIC DNA]</scope>
    <source>
        <strain evidence="7 8">SEH01</strain>
    </source>
</reference>
<evidence type="ECO:0000256" key="6">
    <source>
        <dbReference type="HAMAP-Rule" id="MF_00735"/>
    </source>
</evidence>
<keyword evidence="4 6" id="KW-0808">Transferase</keyword>
<name>A0ABY0CT08_9DELT</name>
<dbReference type="EMBL" id="SADD01000004">
    <property type="protein sequence ID" value="RVU44742.1"/>
    <property type="molecule type" value="Genomic_DNA"/>
</dbReference>
<feature type="binding site" evidence="6">
    <location>
        <position position="230"/>
    </location>
    <ligand>
        <name>S-adenosyl-L-methionine</name>
        <dbReference type="ChEBI" id="CHEBI:59789"/>
    </ligand>
</feature>
<comment type="subcellular location">
    <subcellularLocation>
        <location evidence="6">Cytoplasm</location>
    </subcellularLocation>
</comment>
<dbReference type="HAMAP" id="MF_00735">
    <property type="entry name" value="Methyltr_PrmA"/>
    <property type="match status" value="1"/>
</dbReference>
<evidence type="ECO:0000313" key="8">
    <source>
        <dbReference type="Proteomes" id="UP000282926"/>
    </source>
</evidence>
<feature type="binding site" evidence="6">
    <location>
        <position position="295"/>
    </location>
    <ligand>
        <name>S-adenosyl-L-methionine</name>
        <dbReference type="ChEBI" id="CHEBI:59789"/>
    </ligand>
</feature>
<keyword evidence="8" id="KW-1185">Reference proteome</keyword>
<organism evidence="7 8">
    <name type="scientific">Lujinxingia sediminis</name>
    <dbReference type="NCBI Taxonomy" id="2480984"/>
    <lineage>
        <taxon>Bacteria</taxon>
        <taxon>Deltaproteobacteria</taxon>
        <taxon>Bradymonadales</taxon>
        <taxon>Lujinxingiaceae</taxon>
        <taxon>Lujinxingia</taxon>
    </lineage>
</organism>
<feature type="binding site" evidence="6">
    <location>
        <position position="207"/>
    </location>
    <ligand>
        <name>S-adenosyl-L-methionine</name>
        <dbReference type="ChEBI" id="CHEBI:59789"/>
    </ligand>
</feature>
<proteinExistence type="inferred from homology"/>
<dbReference type="NCBIfam" id="TIGR00406">
    <property type="entry name" value="prmA"/>
    <property type="match status" value="1"/>
</dbReference>
<comment type="similarity">
    <text evidence="1 6">Belongs to the methyltransferase superfamily. PrmA family.</text>
</comment>
<dbReference type="Pfam" id="PF06325">
    <property type="entry name" value="PrmA"/>
    <property type="match status" value="1"/>
</dbReference>
<dbReference type="Proteomes" id="UP000282926">
    <property type="component" value="Unassembled WGS sequence"/>
</dbReference>
<comment type="caution">
    <text evidence="7">The sequence shown here is derived from an EMBL/GenBank/DDBJ whole genome shotgun (WGS) entry which is preliminary data.</text>
</comment>
<dbReference type="GO" id="GO:0008168">
    <property type="term" value="F:methyltransferase activity"/>
    <property type="evidence" value="ECO:0007669"/>
    <property type="project" value="UniProtKB-KW"/>
</dbReference>
<dbReference type="CDD" id="cd02440">
    <property type="entry name" value="AdoMet_MTases"/>
    <property type="match status" value="1"/>
</dbReference>
<keyword evidence="5 6" id="KW-0949">S-adenosyl-L-methionine</keyword>
<keyword evidence="7" id="KW-0687">Ribonucleoprotein</keyword>
<keyword evidence="3 6" id="KW-0489">Methyltransferase</keyword>
<evidence type="ECO:0000256" key="5">
    <source>
        <dbReference type="ARBA" id="ARBA00022691"/>
    </source>
</evidence>
<dbReference type="PANTHER" id="PTHR43648:SF1">
    <property type="entry name" value="ELECTRON TRANSFER FLAVOPROTEIN BETA SUBUNIT LYSINE METHYLTRANSFERASE"/>
    <property type="match status" value="1"/>
</dbReference>
<gene>
    <name evidence="6 7" type="primary">prmA</name>
    <name evidence="7" type="ORF">EA187_09370</name>
</gene>
<keyword evidence="7" id="KW-0689">Ribosomal protein</keyword>
<comment type="catalytic activity">
    <reaction evidence="6">
        <text>L-lysyl-[protein] + 3 S-adenosyl-L-methionine = N(6),N(6),N(6)-trimethyl-L-lysyl-[protein] + 3 S-adenosyl-L-homocysteine + 3 H(+)</text>
        <dbReference type="Rhea" id="RHEA:54192"/>
        <dbReference type="Rhea" id="RHEA-COMP:9752"/>
        <dbReference type="Rhea" id="RHEA-COMP:13826"/>
        <dbReference type="ChEBI" id="CHEBI:15378"/>
        <dbReference type="ChEBI" id="CHEBI:29969"/>
        <dbReference type="ChEBI" id="CHEBI:57856"/>
        <dbReference type="ChEBI" id="CHEBI:59789"/>
        <dbReference type="ChEBI" id="CHEBI:61961"/>
    </reaction>
</comment>
<evidence type="ECO:0000256" key="4">
    <source>
        <dbReference type="ARBA" id="ARBA00022679"/>
    </source>
</evidence>
<accession>A0ABY0CT08</accession>
<sequence>MRHCERPEQGTRRWALLSLQRSSGCSPCSRHDVNVCSPRRRVPPAAIASKPRQTSTSCPHGKIMDDTAWIRAEMLVPIAQTDSHVLWELGALGVEVQDRDTFMEDAPFAPLPDGMNRLIAFFDQGEEAVEALAQTIVNRLTGAQIVAIAPYNDRSWETAWMRFFRPVRLSRRVVAGPPWEELETPDDGMTITIEPGMAFGTGTHETTQLCAAMLDELLDARTAPTVLDVGCGSAILAMLASGLGADHVVGVDVDATAVEVAKDNLRANGFSEEHIALSTTPLARVEGDFDVVVANILAHILLGLRDDLLSHVAPGGDLLLSGIPDFEKDRLTEAFTEPGFTLIEHRQRGEWVALHLRREG</sequence>
<evidence type="ECO:0000313" key="7">
    <source>
        <dbReference type="EMBL" id="RVU44742.1"/>
    </source>
</evidence>